<evidence type="ECO:0000313" key="3">
    <source>
        <dbReference type="Proteomes" id="UP000553632"/>
    </source>
</evidence>
<dbReference type="Proteomes" id="UP000553632">
    <property type="component" value="Unassembled WGS sequence"/>
</dbReference>
<proteinExistence type="predicted"/>
<evidence type="ECO:0000313" key="2">
    <source>
        <dbReference type="EMBL" id="KAF4723658.1"/>
    </source>
</evidence>
<protein>
    <submittedName>
        <fullName evidence="2">Uncharacterized protein</fullName>
    </submittedName>
</protein>
<comment type="caution">
    <text evidence="2">The sequence shown here is derived from an EMBL/GenBank/DDBJ whole genome shotgun (WGS) entry which is preliminary data.</text>
</comment>
<accession>A0A7J6RSE7</accession>
<sequence length="235" mass="25729">VCFGLYNFYLLPVARPVLCMVESTLPNKLQQQHQPDEAAPPSHIRRGRFSLGPLLPLPSDDADTLRDATLRKDTDCEKPASTRPCCPRVRRVGRFECEAAEPCELIKRRRVGRFDVVTVPTACMVSRSEDPSQMAMAVLRHAVVMVARRRITARIVPVGGVDDEEQASPEGSHSEKDSTIEEHDEAESSSHGDDGSAHDEATTKDSATKANTVCAVDAEVLDRYGSTTVRGLSSD</sequence>
<feature type="non-terminal residue" evidence="2">
    <location>
        <position position="1"/>
    </location>
</feature>
<feature type="region of interest" description="Disordered" evidence="1">
    <location>
        <begin position="158"/>
        <end position="212"/>
    </location>
</feature>
<name>A0A7J6RSE7_PEROL</name>
<feature type="non-terminal residue" evidence="2">
    <location>
        <position position="235"/>
    </location>
</feature>
<dbReference type="EMBL" id="JABANO010023367">
    <property type="protein sequence ID" value="KAF4723658.1"/>
    <property type="molecule type" value="Genomic_DNA"/>
</dbReference>
<dbReference type="AlphaFoldDB" id="A0A7J6RSE7"/>
<gene>
    <name evidence="2" type="ORF">FOZ63_004630</name>
</gene>
<evidence type="ECO:0000256" key="1">
    <source>
        <dbReference type="SAM" id="MobiDB-lite"/>
    </source>
</evidence>
<organism evidence="2 3">
    <name type="scientific">Perkinsus olseni</name>
    <name type="common">Perkinsus atlanticus</name>
    <dbReference type="NCBI Taxonomy" id="32597"/>
    <lineage>
        <taxon>Eukaryota</taxon>
        <taxon>Sar</taxon>
        <taxon>Alveolata</taxon>
        <taxon>Perkinsozoa</taxon>
        <taxon>Perkinsea</taxon>
        <taxon>Perkinsida</taxon>
        <taxon>Perkinsidae</taxon>
        <taxon>Perkinsus</taxon>
    </lineage>
</organism>
<keyword evidence="3" id="KW-1185">Reference proteome</keyword>
<feature type="compositionally biased region" description="Basic and acidic residues" evidence="1">
    <location>
        <begin position="172"/>
        <end position="207"/>
    </location>
</feature>
<reference evidence="2 3" key="1">
    <citation type="submission" date="2020-04" db="EMBL/GenBank/DDBJ databases">
        <title>Perkinsus olseni comparative genomics.</title>
        <authorList>
            <person name="Bogema D.R."/>
        </authorList>
    </citation>
    <scope>NUCLEOTIDE SEQUENCE [LARGE SCALE GENOMIC DNA]</scope>
    <source>
        <strain evidence="2 3">ATCC PRA-207</strain>
    </source>
</reference>